<dbReference type="Proteomes" id="UP001328107">
    <property type="component" value="Unassembled WGS sequence"/>
</dbReference>
<evidence type="ECO:0000313" key="2">
    <source>
        <dbReference type="EMBL" id="GMR37806.1"/>
    </source>
</evidence>
<gene>
    <name evidence="2" type="ORF">PMAYCL1PPCAC_08001</name>
</gene>
<accession>A0AAN5CDQ1</accession>
<comment type="caution">
    <text evidence="2">The sequence shown here is derived from an EMBL/GenBank/DDBJ whole genome shotgun (WGS) entry which is preliminary data.</text>
</comment>
<feature type="non-terminal residue" evidence="2">
    <location>
        <position position="1"/>
    </location>
</feature>
<feature type="region of interest" description="Disordered" evidence="1">
    <location>
        <begin position="52"/>
        <end position="97"/>
    </location>
</feature>
<protein>
    <submittedName>
        <fullName evidence="2">Uncharacterized protein</fullName>
    </submittedName>
</protein>
<keyword evidence="3" id="KW-1185">Reference proteome</keyword>
<sequence>ISREAEGGIGGGISGTIKWANGYGRSSNPGFPHQVREVIAALDGAIHRTTTELERSVGGAEASEKSLLHESFPLQTEECAREGDETQQQESESPSEE</sequence>
<reference evidence="3" key="1">
    <citation type="submission" date="2022-10" db="EMBL/GenBank/DDBJ databases">
        <title>Genome assembly of Pristionchus species.</title>
        <authorList>
            <person name="Yoshida K."/>
            <person name="Sommer R.J."/>
        </authorList>
    </citation>
    <scope>NUCLEOTIDE SEQUENCE [LARGE SCALE GENOMIC DNA]</scope>
    <source>
        <strain evidence="3">RS5460</strain>
    </source>
</reference>
<name>A0AAN5CDQ1_9BILA</name>
<evidence type="ECO:0000313" key="3">
    <source>
        <dbReference type="Proteomes" id="UP001328107"/>
    </source>
</evidence>
<feature type="non-terminal residue" evidence="2">
    <location>
        <position position="97"/>
    </location>
</feature>
<organism evidence="2 3">
    <name type="scientific">Pristionchus mayeri</name>
    <dbReference type="NCBI Taxonomy" id="1317129"/>
    <lineage>
        <taxon>Eukaryota</taxon>
        <taxon>Metazoa</taxon>
        <taxon>Ecdysozoa</taxon>
        <taxon>Nematoda</taxon>
        <taxon>Chromadorea</taxon>
        <taxon>Rhabditida</taxon>
        <taxon>Rhabditina</taxon>
        <taxon>Diplogasteromorpha</taxon>
        <taxon>Diplogasteroidea</taxon>
        <taxon>Neodiplogasteridae</taxon>
        <taxon>Pristionchus</taxon>
    </lineage>
</organism>
<dbReference type="EMBL" id="BTRK01000002">
    <property type="protein sequence ID" value="GMR37806.1"/>
    <property type="molecule type" value="Genomic_DNA"/>
</dbReference>
<dbReference type="AlphaFoldDB" id="A0AAN5CDQ1"/>
<feature type="compositionally biased region" description="Low complexity" evidence="1">
    <location>
        <begin position="86"/>
        <end position="97"/>
    </location>
</feature>
<proteinExistence type="predicted"/>
<evidence type="ECO:0000256" key="1">
    <source>
        <dbReference type="SAM" id="MobiDB-lite"/>
    </source>
</evidence>